<dbReference type="InterPro" id="IPR044644">
    <property type="entry name" value="DinF-like"/>
</dbReference>
<protein>
    <submittedName>
        <fullName evidence="8">MATE family efflux transporter</fullName>
    </submittedName>
</protein>
<accession>A0AA48HFS5</accession>
<feature type="transmembrane region" description="Helical" evidence="7">
    <location>
        <begin position="137"/>
        <end position="155"/>
    </location>
</feature>
<dbReference type="Proteomes" id="UP001337723">
    <property type="component" value="Chromosome"/>
</dbReference>
<feature type="transmembrane region" description="Helical" evidence="7">
    <location>
        <begin position="312"/>
        <end position="333"/>
    </location>
</feature>
<dbReference type="GO" id="GO:0015297">
    <property type="term" value="F:antiporter activity"/>
    <property type="evidence" value="ECO:0007669"/>
    <property type="project" value="InterPro"/>
</dbReference>
<organism evidence="8 9">
    <name type="scientific">Roseicyclus marinus</name>
    <dbReference type="NCBI Taxonomy" id="2161673"/>
    <lineage>
        <taxon>Bacteria</taxon>
        <taxon>Pseudomonadati</taxon>
        <taxon>Pseudomonadota</taxon>
        <taxon>Alphaproteobacteria</taxon>
        <taxon>Rhodobacterales</taxon>
        <taxon>Roseobacteraceae</taxon>
        <taxon>Roseicyclus</taxon>
    </lineage>
</organism>
<evidence type="ECO:0000256" key="7">
    <source>
        <dbReference type="SAM" id="Phobius"/>
    </source>
</evidence>
<dbReference type="NCBIfam" id="TIGR00797">
    <property type="entry name" value="matE"/>
    <property type="match status" value="1"/>
</dbReference>
<feature type="transmembrane region" description="Helical" evidence="7">
    <location>
        <begin position="93"/>
        <end position="117"/>
    </location>
</feature>
<evidence type="ECO:0000313" key="9">
    <source>
        <dbReference type="Proteomes" id="UP001337723"/>
    </source>
</evidence>
<feature type="transmembrane region" description="Helical" evidence="7">
    <location>
        <begin position="410"/>
        <end position="428"/>
    </location>
</feature>
<feature type="transmembrane region" description="Helical" evidence="7">
    <location>
        <begin position="272"/>
        <end position="291"/>
    </location>
</feature>
<keyword evidence="6 7" id="KW-0472">Membrane</keyword>
<dbReference type="PANTHER" id="PTHR43298">
    <property type="entry name" value="MULTIDRUG RESISTANCE PROTEIN NORM-RELATED"/>
    <property type="match status" value="1"/>
</dbReference>
<name>A0AA48HFS5_9RHOB</name>
<dbReference type="GO" id="GO:0042910">
    <property type="term" value="F:xenobiotic transmembrane transporter activity"/>
    <property type="evidence" value="ECO:0007669"/>
    <property type="project" value="InterPro"/>
</dbReference>
<keyword evidence="4 7" id="KW-0812">Transmembrane</keyword>
<dbReference type="GO" id="GO:0005886">
    <property type="term" value="C:plasma membrane"/>
    <property type="evidence" value="ECO:0007669"/>
    <property type="project" value="TreeGrafter"/>
</dbReference>
<evidence type="ECO:0000256" key="6">
    <source>
        <dbReference type="ARBA" id="ARBA00023136"/>
    </source>
</evidence>
<feature type="transmembrane region" description="Helical" evidence="7">
    <location>
        <begin position="386"/>
        <end position="404"/>
    </location>
</feature>
<evidence type="ECO:0000256" key="4">
    <source>
        <dbReference type="ARBA" id="ARBA00022692"/>
    </source>
</evidence>
<dbReference type="AlphaFoldDB" id="A0AA48HFS5"/>
<feature type="transmembrane region" description="Helical" evidence="7">
    <location>
        <begin position="12"/>
        <end position="32"/>
    </location>
</feature>
<feature type="transmembrane region" description="Helical" evidence="7">
    <location>
        <begin position="44"/>
        <end position="63"/>
    </location>
</feature>
<proteinExistence type="inferred from homology"/>
<evidence type="ECO:0000313" key="8">
    <source>
        <dbReference type="EMBL" id="BDW84804.1"/>
    </source>
</evidence>
<feature type="transmembrane region" description="Helical" evidence="7">
    <location>
        <begin position="353"/>
        <end position="374"/>
    </location>
</feature>
<sequence>MAETLRLSHRRVLRIALPVVISNATIPLLGVVDTAVVGQLGDPAPIGAVGLGAVILTSIYWAFGFLRMGTVGLAAQAIGADDRAEVAALLTRVLMIGAAAGLALVVLRAPIFGLALWLSPASEEVESLVRAYLQVRIWSAPAAIAIYGITGWLIAQERTGAVLALQLWQNGLNIALSIWFVMGLEMGVEGVALGTFIAEWSGLCLGLWLCRGAFAVPAWRDWLRVFDRVALWRMASVNTDILIRSVLLLLGFSSFLFLGSDFGDATLAANQVLIQFVYVTSYGMDGFAFAAEALVGRAMGARDRVALRRAAVLTSIWGLAVCGGMAVILWGFGGVFIDLMTTAEGVRSEARTYLPWIVAAVLGGWASWMLDGIFIGATRTRDMRNMMAVSFAGYALLVALLMPGMGNHGLWAALVGFFVLRGVTLGGATRRWSGRRGREGGSAPIAFGDSPGIFSKQRSGEPQVQSPVPVPVISERLEMPWAWARASRSRAMRAASVRPP</sequence>
<dbReference type="PANTHER" id="PTHR43298:SF2">
    <property type="entry name" value="FMN_FAD EXPORTER YEEO-RELATED"/>
    <property type="match status" value="1"/>
</dbReference>
<evidence type="ECO:0000256" key="5">
    <source>
        <dbReference type="ARBA" id="ARBA00022989"/>
    </source>
</evidence>
<evidence type="ECO:0000256" key="3">
    <source>
        <dbReference type="ARBA" id="ARBA00022448"/>
    </source>
</evidence>
<comment type="similarity">
    <text evidence="2">Belongs to the multi antimicrobial extrusion (MATE) (TC 2.A.66.1) family.</text>
</comment>
<evidence type="ECO:0000256" key="2">
    <source>
        <dbReference type="ARBA" id="ARBA00010199"/>
    </source>
</evidence>
<dbReference type="InterPro" id="IPR050222">
    <property type="entry name" value="MATE_MdtK"/>
</dbReference>
<reference evidence="8 9" key="1">
    <citation type="submission" date="2023-01" db="EMBL/GenBank/DDBJ databases">
        <title>Complete genome sequence of Roseicyclus marinus strain Dej080120_10.</title>
        <authorList>
            <person name="Ueki S."/>
            <person name="Maruyama F."/>
        </authorList>
    </citation>
    <scope>NUCLEOTIDE SEQUENCE [LARGE SCALE GENOMIC DNA]</scope>
    <source>
        <strain evidence="8 9">Dej080120_10</strain>
    </source>
</reference>
<dbReference type="KEGG" id="rmai:MACH21_09810"/>
<keyword evidence="3" id="KW-0813">Transport</keyword>
<feature type="transmembrane region" description="Helical" evidence="7">
    <location>
        <begin position="241"/>
        <end position="260"/>
    </location>
</feature>
<feature type="transmembrane region" description="Helical" evidence="7">
    <location>
        <begin position="200"/>
        <end position="220"/>
    </location>
</feature>
<dbReference type="EMBL" id="AP027266">
    <property type="protein sequence ID" value="BDW84804.1"/>
    <property type="molecule type" value="Genomic_DNA"/>
</dbReference>
<evidence type="ECO:0000256" key="1">
    <source>
        <dbReference type="ARBA" id="ARBA00004141"/>
    </source>
</evidence>
<dbReference type="CDD" id="cd13136">
    <property type="entry name" value="MATE_DinF_like"/>
    <property type="match status" value="1"/>
</dbReference>
<keyword evidence="9" id="KW-1185">Reference proteome</keyword>
<feature type="transmembrane region" description="Helical" evidence="7">
    <location>
        <begin position="167"/>
        <end position="188"/>
    </location>
</feature>
<gene>
    <name evidence="8" type="ORF">MACH21_09810</name>
</gene>
<dbReference type="Pfam" id="PF01554">
    <property type="entry name" value="MatE"/>
    <property type="match status" value="2"/>
</dbReference>
<keyword evidence="5 7" id="KW-1133">Transmembrane helix</keyword>
<dbReference type="InterPro" id="IPR002528">
    <property type="entry name" value="MATE_fam"/>
</dbReference>
<comment type="subcellular location">
    <subcellularLocation>
        <location evidence="1">Membrane</location>
        <topology evidence="1">Multi-pass membrane protein</topology>
    </subcellularLocation>
</comment>